<comment type="caution">
    <text evidence="2">The sequence shown here is derived from an EMBL/GenBank/DDBJ whole genome shotgun (WGS) entry which is preliminary data.</text>
</comment>
<keyword evidence="1" id="KW-0547">Nucleotide-binding</keyword>
<dbReference type="GO" id="GO:0005524">
    <property type="term" value="F:ATP binding"/>
    <property type="evidence" value="ECO:0007669"/>
    <property type="project" value="UniProtKB-UniRule"/>
</dbReference>
<dbReference type="PANTHER" id="PTHR43210">
    <property type="entry name" value="DETHIOBIOTIN SYNTHETASE"/>
    <property type="match status" value="1"/>
</dbReference>
<keyword evidence="1" id="KW-0963">Cytoplasm</keyword>
<keyword evidence="1" id="KW-0436">Ligase</keyword>
<feature type="binding site" evidence="1">
    <location>
        <begin position="115"/>
        <end position="118"/>
    </location>
    <ligand>
        <name>ATP</name>
        <dbReference type="ChEBI" id="CHEBI:30616"/>
    </ligand>
</feature>
<dbReference type="InterPro" id="IPR027417">
    <property type="entry name" value="P-loop_NTPase"/>
</dbReference>
<keyword evidence="1" id="KW-0460">Magnesium</keyword>
<comment type="pathway">
    <text evidence="1">Cofactor biosynthesis; biotin biosynthesis; biotin from 7,8-diaminononanoate: step 1/2.</text>
</comment>
<dbReference type="Gene3D" id="3.40.50.300">
    <property type="entry name" value="P-loop containing nucleotide triphosphate hydrolases"/>
    <property type="match status" value="1"/>
</dbReference>
<dbReference type="Pfam" id="PF13500">
    <property type="entry name" value="AAA_26"/>
    <property type="match status" value="1"/>
</dbReference>
<feature type="binding site" evidence="1">
    <location>
        <begin position="204"/>
        <end position="206"/>
    </location>
    <ligand>
        <name>ATP</name>
        <dbReference type="ChEBI" id="CHEBI:30616"/>
    </ligand>
</feature>
<comment type="cofactor">
    <cofactor evidence="1">
        <name>Mg(2+)</name>
        <dbReference type="ChEBI" id="CHEBI:18420"/>
    </cofactor>
</comment>
<dbReference type="GO" id="GO:0009102">
    <property type="term" value="P:biotin biosynthetic process"/>
    <property type="evidence" value="ECO:0007669"/>
    <property type="project" value="UniProtKB-UniRule"/>
</dbReference>
<dbReference type="SUPFAM" id="SSF52540">
    <property type="entry name" value="P-loop containing nucleoside triphosphate hydrolases"/>
    <property type="match status" value="1"/>
</dbReference>
<comment type="subcellular location">
    <subcellularLocation>
        <location evidence="1">Cytoplasm</location>
    </subcellularLocation>
</comment>
<proteinExistence type="inferred from homology"/>
<evidence type="ECO:0000313" key="2">
    <source>
        <dbReference type="EMBL" id="GGG11631.1"/>
    </source>
</evidence>
<feature type="active site" evidence="1">
    <location>
        <position position="37"/>
    </location>
</feature>
<comment type="catalytic activity">
    <reaction evidence="1">
        <text>(7R,8S)-7,8-diammoniononanoate + CO2 + ATP = (4R,5S)-dethiobiotin + ADP + phosphate + 3 H(+)</text>
        <dbReference type="Rhea" id="RHEA:15805"/>
        <dbReference type="ChEBI" id="CHEBI:15378"/>
        <dbReference type="ChEBI" id="CHEBI:16526"/>
        <dbReference type="ChEBI" id="CHEBI:30616"/>
        <dbReference type="ChEBI" id="CHEBI:43474"/>
        <dbReference type="ChEBI" id="CHEBI:149469"/>
        <dbReference type="ChEBI" id="CHEBI:149473"/>
        <dbReference type="ChEBI" id="CHEBI:456216"/>
        <dbReference type="EC" id="6.3.3.3"/>
    </reaction>
</comment>
<dbReference type="RefSeq" id="WP_188613185.1">
    <property type="nucleotide sequence ID" value="NZ_BMJT01000001.1"/>
</dbReference>
<feature type="binding site" evidence="1">
    <location>
        <position position="54"/>
    </location>
    <ligand>
        <name>ATP</name>
        <dbReference type="ChEBI" id="CHEBI:30616"/>
    </ligand>
</feature>
<dbReference type="NCBIfam" id="TIGR00347">
    <property type="entry name" value="bioD"/>
    <property type="match status" value="1"/>
</dbReference>
<keyword evidence="1" id="KW-0067">ATP-binding</keyword>
<keyword evidence="1" id="KW-0093">Biotin biosynthesis</keyword>
<feature type="binding site" evidence="1">
    <location>
        <position position="115"/>
    </location>
    <ligand>
        <name>Mg(2+)</name>
        <dbReference type="ChEBI" id="CHEBI:18420"/>
    </ligand>
</feature>
<comment type="caution">
    <text evidence="1">Lacks conserved residue(s) required for the propagation of feature annotation.</text>
</comment>
<dbReference type="HAMAP" id="MF_00336">
    <property type="entry name" value="BioD"/>
    <property type="match status" value="1"/>
</dbReference>
<dbReference type="CDD" id="cd03109">
    <property type="entry name" value="DTBS"/>
    <property type="match status" value="1"/>
</dbReference>
<reference evidence="2" key="2">
    <citation type="submission" date="2020-09" db="EMBL/GenBank/DDBJ databases">
        <authorList>
            <person name="Sun Q."/>
            <person name="Zhou Y."/>
        </authorList>
    </citation>
    <scope>NUCLEOTIDE SEQUENCE</scope>
    <source>
        <strain evidence="2">CGMCC 1.15760</strain>
    </source>
</reference>
<dbReference type="AlphaFoldDB" id="A0A917D4Q1"/>
<dbReference type="GO" id="GO:0004141">
    <property type="term" value="F:dethiobiotin synthase activity"/>
    <property type="evidence" value="ECO:0007669"/>
    <property type="project" value="UniProtKB-UniRule"/>
</dbReference>
<name>A0A917D4Q1_9BACI</name>
<dbReference type="PIRSF" id="PIRSF006755">
    <property type="entry name" value="DTB_synth"/>
    <property type="match status" value="1"/>
</dbReference>
<comment type="similarity">
    <text evidence="1">Belongs to the dethiobiotin synthetase family.</text>
</comment>
<dbReference type="Proteomes" id="UP000616608">
    <property type="component" value="Unassembled WGS sequence"/>
</dbReference>
<organism evidence="2 3">
    <name type="scientific">Lysinibacillus alkalisoli</name>
    <dbReference type="NCBI Taxonomy" id="1911548"/>
    <lineage>
        <taxon>Bacteria</taxon>
        <taxon>Bacillati</taxon>
        <taxon>Bacillota</taxon>
        <taxon>Bacilli</taxon>
        <taxon>Bacillales</taxon>
        <taxon>Bacillaceae</taxon>
        <taxon>Lysinibacillus</taxon>
    </lineage>
</organism>
<gene>
    <name evidence="1 2" type="primary">bioD</name>
    <name evidence="2" type="ORF">GCM10007425_02430</name>
</gene>
<evidence type="ECO:0000313" key="3">
    <source>
        <dbReference type="Proteomes" id="UP000616608"/>
    </source>
</evidence>
<sequence length="227" mass="25955">MQHFWVVGTDTDVGKTFVTTILMRTFQKFNKQVLPFKPVQTGVLTSDNDLYYYDTTMYERYSQQTLLTNDTMCYCYKAPASPHYAAQLENDHIKPEVIIERIQQHSQQYEVMICEGAGGLYVPLHRQPIYYLLDLVKASQLATVLVTKTGLGTINHTLLALQALNNNNITVFGIVFNGFENTQLEQENIDVIIAQTQLPFAVIPKLAKEQDLENLTLEQTTLWEALR</sequence>
<feature type="binding site" evidence="1">
    <location>
        <begin position="12"/>
        <end position="17"/>
    </location>
    <ligand>
        <name>ATP</name>
        <dbReference type="ChEBI" id="CHEBI:30616"/>
    </ligand>
</feature>
<accession>A0A917D4Q1</accession>
<dbReference type="EMBL" id="BMJT01000001">
    <property type="protein sequence ID" value="GGG11631.1"/>
    <property type="molecule type" value="Genomic_DNA"/>
</dbReference>
<evidence type="ECO:0000256" key="1">
    <source>
        <dbReference type="HAMAP-Rule" id="MF_00336"/>
    </source>
</evidence>
<dbReference type="GO" id="GO:0005829">
    <property type="term" value="C:cytosol"/>
    <property type="evidence" value="ECO:0007669"/>
    <property type="project" value="TreeGrafter"/>
</dbReference>
<dbReference type="PANTHER" id="PTHR43210:SF5">
    <property type="entry name" value="DETHIOBIOTIN SYNTHETASE"/>
    <property type="match status" value="1"/>
</dbReference>
<feature type="binding site" evidence="1">
    <location>
        <position position="16"/>
    </location>
    <ligand>
        <name>Mg(2+)</name>
        <dbReference type="ChEBI" id="CHEBI:18420"/>
    </ligand>
</feature>
<dbReference type="EC" id="6.3.3.3" evidence="1"/>
<feature type="binding site" evidence="1">
    <location>
        <position position="54"/>
    </location>
    <ligand>
        <name>Mg(2+)</name>
        <dbReference type="ChEBI" id="CHEBI:18420"/>
    </ligand>
</feature>
<keyword evidence="1" id="KW-0479">Metal-binding</keyword>
<dbReference type="InterPro" id="IPR004472">
    <property type="entry name" value="DTB_synth_BioD"/>
</dbReference>
<comment type="subunit">
    <text evidence="1">Homodimer.</text>
</comment>
<feature type="binding site" evidence="1">
    <location>
        <position position="41"/>
    </location>
    <ligand>
        <name>substrate</name>
    </ligand>
</feature>
<protein>
    <recommendedName>
        <fullName evidence="1">ATP-dependent dethiobiotin synthetase BioD</fullName>
        <ecNumber evidence="1">6.3.3.3</ecNumber>
    </recommendedName>
    <alternativeName>
        <fullName evidence="1">DTB synthetase</fullName>
        <shortName evidence="1">DTBS</shortName>
    </alternativeName>
    <alternativeName>
        <fullName evidence="1">Dethiobiotin synthase</fullName>
    </alternativeName>
</protein>
<dbReference type="GO" id="GO:0000287">
    <property type="term" value="F:magnesium ion binding"/>
    <property type="evidence" value="ECO:0007669"/>
    <property type="project" value="UniProtKB-UniRule"/>
</dbReference>
<keyword evidence="3" id="KW-1185">Reference proteome</keyword>
<comment type="function">
    <text evidence="1">Catalyzes a mechanistically unusual reaction, the ATP-dependent insertion of CO2 between the N7 and N8 nitrogen atoms of 7,8-diaminopelargonic acid (DAPA, also called 7,8-diammoniononanoate) to form a ureido ring.</text>
</comment>
<reference evidence="2" key="1">
    <citation type="journal article" date="2014" name="Int. J. Syst. Evol. Microbiol.">
        <title>Complete genome sequence of Corynebacterium casei LMG S-19264T (=DSM 44701T), isolated from a smear-ripened cheese.</title>
        <authorList>
            <consortium name="US DOE Joint Genome Institute (JGI-PGF)"/>
            <person name="Walter F."/>
            <person name="Albersmeier A."/>
            <person name="Kalinowski J."/>
            <person name="Ruckert C."/>
        </authorList>
    </citation>
    <scope>NUCLEOTIDE SEQUENCE</scope>
    <source>
        <strain evidence="2">CGMCC 1.15760</strain>
    </source>
</reference>